<name>A0A6U2BLG6_9STRA</name>
<protein>
    <submittedName>
        <fullName evidence="1">Uncharacterized protein</fullName>
    </submittedName>
</protein>
<accession>A0A6U2BLG6</accession>
<sequence length="245" mass="27464">MPAVAARLASYVPLERERELHQRGGCTNWHQCSFLCDESANGSKSAYSCRRKRSVGTKRRGKVGDKHSRRNFVENGVFSGGRLEGSMVENVSGTNENSWCHSKPSDKELPHDLNVAKKESRPEQILLSGSSFSWDEGSNDYCKIQALVAHQASKMIYQSLPPGYSLLHSTEQNYCSENMFFFGPFAHIREKLDYTFHLNYTLSRQQFQDALISKRLSEPIVSGINSGTFSSAPEPWIVFTAGPMG</sequence>
<dbReference type="AlphaFoldDB" id="A0A6U2BLG6"/>
<evidence type="ECO:0000313" key="1">
    <source>
        <dbReference type="EMBL" id="CAD8300869.1"/>
    </source>
</evidence>
<dbReference type="EMBL" id="HBED01010383">
    <property type="protein sequence ID" value="CAD8300869.1"/>
    <property type="molecule type" value="Transcribed_RNA"/>
</dbReference>
<reference evidence="1" key="1">
    <citation type="submission" date="2021-01" db="EMBL/GenBank/DDBJ databases">
        <authorList>
            <person name="Corre E."/>
            <person name="Pelletier E."/>
            <person name="Niang G."/>
            <person name="Scheremetjew M."/>
            <person name="Finn R."/>
            <person name="Kale V."/>
            <person name="Holt S."/>
            <person name="Cochrane G."/>
            <person name="Meng A."/>
            <person name="Brown T."/>
            <person name="Cohen L."/>
        </authorList>
    </citation>
    <scope>NUCLEOTIDE SEQUENCE</scope>
    <source>
        <strain evidence="1">CCMP147</strain>
    </source>
</reference>
<evidence type="ECO:0000313" key="2">
    <source>
        <dbReference type="EMBL" id="CAD8300870.1"/>
    </source>
</evidence>
<organism evidence="1">
    <name type="scientific">Pseudictyota dubia</name>
    <dbReference type="NCBI Taxonomy" id="2749911"/>
    <lineage>
        <taxon>Eukaryota</taxon>
        <taxon>Sar</taxon>
        <taxon>Stramenopiles</taxon>
        <taxon>Ochrophyta</taxon>
        <taxon>Bacillariophyta</taxon>
        <taxon>Mediophyceae</taxon>
        <taxon>Biddulphiophycidae</taxon>
        <taxon>Eupodiscales</taxon>
        <taxon>Odontellaceae</taxon>
        <taxon>Pseudictyota</taxon>
    </lineage>
</organism>
<dbReference type="EMBL" id="HBED01010384">
    <property type="protein sequence ID" value="CAD8300870.1"/>
    <property type="molecule type" value="Transcribed_RNA"/>
</dbReference>
<proteinExistence type="predicted"/>
<gene>
    <name evidence="1" type="ORF">TDUB1175_LOCUS5150</name>
    <name evidence="2" type="ORF">TDUB1175_LOCUS5151</name>
</gene>